<name>A0A645IMY3_9ZZZZ</name>
<reference evidence="1" key="1">
    <citation type="submission" date="2019-08" db="EMBL/GenBank/DDBJ databases">
        <authorList>
            <person name="Kucharzyk K."/>
            <person name="Murdoch R.W."/>
            <person name="Higgins S."/>
            <person name="Loffler F."/>
        </authorList>
    </citation>
    <scope>NUCLEOTIDE SEQUENCE</scope>
</reference>
<dbReference type="Gene3D" id="3.40.50.850">
    <property type="entry name" value="Isochorismatase-like"/>
    <property type="match status" value="1"/>
</dbReference>
<comment type="caution">
    <text evidence="1">The sequence shown here is derived from an EMBL/GenBank/DDBJ whole genome shotgun (WGS) entry which is preliminary data.</text>
</comment>
<dbReference type="EMBL" id="VSSQ01111086">
    <property type="protein sequence ID" value="MPN48603.1"/>
    <property type="molecule type" value="Genomic_DNA"/>
</dbReference>
<sequence length="77" mass="8597">MIEGKDVYVCGVAGEYCVKATIEDVVRFAPEKRVFAIVDLIKSVDGSSYIEHDPFEGKVRFVTSDQVARRLAVSQEE</sequence>
<organism evidence="1">
    <name type="scientific">bioreactor metagenome</name>
    <dbReference type="NCBI Taxonomy" id="1076179"/>
    <lineage>
        <taxon>unclassified sequences</taxon>
        <taxon>metagenomes</taxon>
        <taxon>ecological metagenomes</taxon>
    </lineage>
</organism>
<protein>
    <recommendedName>
        <fullName evidence="2">Isochorismatase-like domain-containing protein</fullName>
    </recommendedName>
</protein>
<evidence type="ECO:0000313" key="1">
    <source>
        <dbReference type="EMBL" id="MPN48603.1"/>
    </source>
</evidence>
<gene>
    <name evidence="1" type="ORF">SDC9_196213</name>
</gene>
<dbReference type="AlphaFoldDB" id="A0A645IMY3"/>
<evidence type="ECO:0008006" key="2">
    <source>
        <dbReference type="Google" id="ProtNLM"/>
    </source>
</evidence>
<proteinExistence type="predicted"/>
<accession>A0A645IMY3</accession>
<dbReference type="InterPro" id="IPR036380">
    <property type="entry name" value="Isochorismatase-like_sf"/>
</dbReference>